<dbReference type="InterPro" id="IPR027785">
    <property type="entry name" value="UvrD-like_helicase_C"/>
</dbReference>
<dbReference type="GO" id="GO:0005524">
    <property type="term" value="F:ATP binding"/>
    <property type="evidence" value="ECO:0007669"/>
    <property type="project" value="UniProtKB-UniRule"/>
</dbReference>
<dbReference type="GO" id="GO:0016787">
    <property type="term" value="F:hydrolase activity"/>
    <property type="evidence" value="ECO:0007669"/>
    <property type="project" value="UniProtKB-UniRule"/>
</dbReference>
<evidence type="ECO:0000259" key="6">
    <source>
        <dbReference type="PROSITE" id="PS51198"/>
    </source>
</evidence>
<dbReference type="InterPro" id="IPR014016">
    <property type="entry name" value="UvrD-like_ATP-bd"/>
</dbReference>
<dbReference type="Pfam" id="PF00580">
    <property type="entry name" value="UvrD-helicase"/>
    <property type="match status" value="1"/>
</dbReference>
<dbReference type="GO" id="GO:0000724">
    <property type="term" value="P:double-strand break repair via homologous recombination"/>
    <property type="evidence" value="ECO:0007669"/>
    <property type="project" value="TreeGrafter"/>
</dbReference>
<dbReference type="CDD" id="cd18809">
    <property type="entry name" value="SF1_C_RecD"/>
    <property type="match status" value="1"/>
</dbReference>
<evidence type="ECO:0000313" key="7">
    <source>
        <dbReference type="EMBL" id="GAQ95147.1"/>
    </source>
</evidence>
<proteinExistence type="predicted"/>
<dbReference type="PROSITE" id="PS51198">
    <property type="entry name" value="UVRD_HELICASE_ATP_BIND"/>
    <property type="match status" value="1"/>
</dbReference>
<dbReference type="SUPFAM" id="SSF52540">
    <property type="entry name" value="P-loop containing nucleoside triphosphate hydrolases"/>
    <property type="match status" value="1"/>
</dbReference>
<keyword evidence="1 5" id="KW-0547">Nucleotide-binding</keyword>
<dbReference type="Pfam" id="PF13538">
    <property type="entry name" value="UvrD_C_2"/>
    <property type="match status" value="1"/>
</dbReference>
<dbReference type="PANTHER" id="PTHR11070:SF30">
    <property type="entry name" value="F-BOX DNA HELICASE 1"/>
    <property type="match status" value="1"/>
</dbReference>
<sequence length="486" mass="57081">MIKEFTEEQKFVINKAFNVQSLKINALAGTGKTTACFGLIDEALKRNYSTLYLVFNRSMKNEAKDLSKKYFIKSNNLKISTAHGLAYDMLAKIGYFKYRTINNLKALNLMESNITKDFDSALGIISVFNSFLWSEYLLDETEQFFEIISNDKDLYKIISDRKITPEHLNMIIRKIEYNQLPCGFDYYLKKCLTLLARGEIKLNYDMVIIDEAQDINLSIFSFAKHLCIRHLILFGDKHQAIYNFTGRVNLIDYLNNTEEAYLTVSFRLNEKVTKIANEILKLKGEKNLIKSKQINTPEKSKAIISRTNEELIKFYLNLPEELEKMVKFERKIEEILKLHFTLSCIIHQINPEILCHKYKIKKEKVLIEFVYHNLKNSSNTEFFGYLKNLLLYGKNFSQESDLITAYRLAQELSPDRILKIIDKYNSYKKENKELYMGTVHSCKGKEYKEVFLLKDLRLNKNYDQYHLNLLYTAVSRASEDCIFFKK</sequence>
<dbReference type="AlphaFoldDB" id="A0A0U9HQ81"/>
<feature type="binding site" evidence="5">
    <location>
        <begin position="26"/>
        <end position="33"/>
    </location>
    <ligand>
        <name>ATP</name>
        <dbReference type="ChEBI" id="CHEBI:30616"/>
    </ligand>
</feature>
<evidence type="ECO:0000256" key="5">
    <source>
        <dbReference type="PROSITE-ProRule" id="PRU00560"/>
    </source>
</evidence>
<keyword evidence="2 5" id="KW-0378">Hydrolase</keyword>
<dbReference type="GO" id="GO:0043138">
    <property type="term" value="F:3'-5' DNA helicase activity"/>
    <property type="evidence" value="ECO:0007669"/>
    <property type="project" value="TreeGrafter"/>
</dbReference>
<evidence type="ECO:0000256" key="1">
    <source>
        <dbReference type="ARBA" id="ARBA00022741"/>
    </source>
</evidence>
<dbReference type="RefSeq" id="WP_059176598.1">
    <property type="nucleotide sequence ID" value="NZ_BCNO01000002.1"/>
</dbReference>
<dbReference type="GO" id="GO:0031297">
    <property type="term" value="P:replication fork processing"/>
    <property type="evidence" value="ECO:0007669"/>
    <property type="project" value="TreeGrafter"/>
</dbReference>
<evidence type="ECO:0000313" key="8">
    <source>
        <dbReference type="Proteomes" id="UP000054976"/>
    </source>
</evidence>
<feature type="domain" description="UvrD-like helicase ATP-binding" evidence="6">
    <location>
        <begin position="5"/>
        <end position="273"/>
    </location>
</feature>
<dbReference type="Gene3D" id="3.40.50.300">
    <property type="entry name" value="P-loop containing nucleotide triphosphate hydrolases"/>
    <property type="match status" value="2"/>
</dbReference>
<dbReference type="GO" id="GO:0003677">
    <property type="term" value="F:DNA binding"/>
    <property type="evidence" value="ECO:0007669"/>
    <property type="project" value="InterPro"/>
</dbReference>
<dbReference type="EMBL" id="BCNO01000002">
    <property type="protein sequence ID" value="GAQ95147.1"/>
    <property type="molecule type" value="Genomic_DNA"/>
</dbReference>
<evidence type="ECO:0000256" key="2">
    <source>
        <dbReference type="ARBA" id="ARBA00022801"/>
    </source>
</evidence>
<evidence type="ECO:0000256" key="3">
    <source>
        <dbReference type="ARBA" id="ARBA00022806"/>
    </source>
</evidence>
<evidence type="ECO:0000256" key="4">
    <source>
        <dbReference type="ARBA" id="ARBA00022840"/>
    </source>
</evidence>
<keyword evidence="3 5" id="KW-0347">Helicase</keyword>
<comment type="caution">
    <text evidence="7">The sequence shown here is derived from an EMBL/GenBank/DDBJ whole genome shotgun (WGS) entry which is preliminary data.</text>
</comment>
<dbReference type="Proteomes" id="UP000054976">
    <property type="component" value="Unassembled WGS sequence"/>
</dbReference>
<dbReference type="PANTHER" id="PTHR11070">
    <property type="entry name" value="UVRD / RECB / PCRA DNA HELICASE FAMILY MEMBER"/>
    <property type="match status" value="1"/>
</dbReference>
<protein>
    <submittedName>
        <fullName evidence="7">UvrD-like helicase C-terminal domain-containing protein</fullName>
    </submittedName>
</protein>
<keyword evidence="8" id="KW-1185">Reference proteome</keyword>
<name>A0A0U9HQ81_9BACT</name>
<dbReference type="InterPro" id="IPR027417">
    <property type="entry name" value="P-loop_NTPase"/>
</dbReference>
<accession>A0A0U9HQ81</accession>
<dbReference type="InterPro" id="IPR000212">
    <property type="entry name" value="DNA_helicase_UvrD/REP"/>
</dbReference>
<dbReference type="STRING" id="86166.TAGGR_231"/>
<keyword evidence="4 5" id="KW-0067">ATP-binding</keyword>
<gene>
    <name evidence="7" type="ORF">TAGGR_231</name>
</gene>
<organism evidence="7 8">
    <name type="scientific">Thermodesulfovibrio aggregans</name>
    <dbReference type="NCBI Taxonomy" id="86166"/>
    <lineage>
        <taxon>Bacteria</taxon>
        <taxon>Pseudomonadati</taxon>
        <taxon>Nitrospirota</taxon>
        <taxon>Thermodesulfovibrionia</taxon>
        <taxon>Thermodesulfovibrionales</taxon>
        <taxon>Thermodesulfovibrionaceae</taxon>
        <taxon>Thermodesulfovibrio</taxon>
    </lineage>
</organism>
<dbReference type="OrthoDB" id="9765670at2"/>
<reference evidence="8" key="1">
    <citation type="submission" date="2016-01" db="EMBL/GenBank/DDBJ databases">
        <title>Draft genome sequence of Thermodesulfovibrio aggregans strain TGE-P1.</title>
        <authorList>
            <person name="Sekiguchi Y."/>
            <person name="Ohashi A."/>
            <person name="Matsuura N."/>
            <person name="Tourlousse M.D."/>
        </authorList>
    </citation>
    <scope>NUCLEOTIDE SEQUENCE [LARGE SCALE GENOMIC DNA]</scope>
    <source>
        <strain evidence="8">TGE-P1</strain>
    </source>
</reference>